<reference evidence="1 2" key="1">
    <citation type="submission" date="2024-03" db="EMBL/GenBank/DDBJ databases">
        <title>Human intestinal bacterial collection.</title>
        <authorList>
            <person name="Pauvert C."/>
            <person name="Hitch T.C.A."/>
            <person name="Clavel T."/>
        </authorList>
    </citation>
    <scope>NUCLEOTIDE SEQUENCE [LARGE SCALE GENOMIC DNA]</scope>
    <source>
        <strain evidence="1 2">CLA-JM-H11</strain>
    </source>
</reference>
<accession>A0ABV1GC85</accession>
<name>A0ABV1GC85_9FIRM</name>
<comment type="caution">
    <text evidence="1">The sequence shown here is derived from an EMBL/GenBank/DDBJ whole genome shotgun (WGS) entry which is preliminary data.</text>
</comment>
<evidence type="ECO:0000313" key="1">
    <source>
        <dbReference type="EMBL" id="MEQ2519405.1"/>
    </source>
</evidence>
<dbReference type="EMBL" id="JBBMFA010000053">
    <property type="protein sequence ID" value="MEQ2519405.1"/>
    <property type="molecule type" value="Genomic_DNA"/>
</dbReference>
<proteinExistence type="predicted"/>
<gene>
    <name evidence="1" type="ORF">WMO24_02975</name>
</gene>
<organism evidence="1 2">
    <name type="scientific">Ruthenibacterium intestinale</name>
    <dbReference type="NCBI Taxonomy" id="3133163"/>
    <lineage>
        <taxon>Bacteria</taxon>
        <taxon>Bacillati</taxon>
        <taxon>Bacillota</taxon>
        <taxon>Clostridia</taxon>
        <taxon>Eubacteriales</taxon>
        <taxon>Oscillospiraceae</taxon>
        <taxon>Ruthenibacterium</taxon>
    </lineage>
</organism>
<keyword evidence="2" id="KW-1185">Reference proteome</keyword>
<dbReference type="RefSeq" id="WP_349214853.1">
    <property type="nucleotide sequence ID" value="NZ_JBBMFA010000053.1"/>
</dbReference>
<protein>
    <submittedName>
        <fullName evidence="1">Uncharacterized protein</fullName>
    </submittedName>
</protein>
<dbReference type="Proteomes" id="UP001477672">
    <property type="component" value="Unassembled WGS sequence"/>
</dbReference>
<evidence type="ECO:0000313" key="2">
    <source>
        <dbReference type="Proteomes" id="UP001477672"/>
    </source>
</evidence>
<sequence>MIAMRPILEQDVIDLLNDGRFEGELDGYVVMEGSNYLGYILYRLEKPVVRVLDCGVENTACIDGAVRACVAAGQNAGCTCFSVREEDERLCKWRSIFCKGEQDPVPIDKIFSLCK</sequence>